<dbReference type="EMBL" id="PTPZ01000001">
    <property type="protein sequence ID" value="PPZ93014.1"/>
    <property type="molecule type" value="Genomic_DNA"/>
</dbReference>
<name>A0A2S7I8W3_9FLAO</name>
<dbReference type="GO" id="GO:0004803">
    <property type="term" value="F:transposase activity"/>
    <property type="evidence" value="ECO:0007669"/>
    <property type="project" value="InterPro"/>
</dbReference>
<dbReference type="PANTHER" id="PTHR33055:SF3">
    <property type="entry name" value="PUTATIVE TRANSPOSASE FOR IS117-RELATED"/>
    <property type="match status" value="1"/>
</dbReference>
<dbReference type="GO" id="GO:0006313">
    <property type="term" value="P:DNA transposition"/>
    <property type="evidence" value="ECO:0007669"/>
    <property type="project" value="InterPro"/>
</dbReference>
<feature type="domain" description="Transposase IS110-like N-terminal" evidence="1">
    <location>
        <begin position="8"/>
        <end position="146"/>
    </location>
</feature>
<gene>
    <name evidence="3" type="ORF">C3729_02380</name>
</gene>
<organism evidence="3 4">
    <name type="scientific">Cloacibacterium normanense</name>
    <dbReference type="NCBI Taxonomy" id="237258"/>
    <lineage>
        <taxon>Bacteria</taxon>
        <taxon>Pseudomonadati</taxon>
        <taxon>Bacteroidota</taxon>
        <taxon>Flavobacteriia</taxon>
        <taxon>Flavobacteriales</taxon>
        <taxon>Weeksellaceae</taxon>
    </lineage>
</organism>
<dbReference type="Pfam" id="PF02371">
    <property type="entry name" value="Transposase_20"/>
    <property type="match status" value="1"/>
</dbReference>
<evidence type="ECO:0000259" key="1">
    <source>
        <dbReference type="Pfam" id="PF01548"/>
    </source>
</evidence>
<dbReference type="InterPro" id="IPR047650">
    <property type="entry name" value="Transpos_IS110"/>
</dbReference>
<accession>A0A2S7I8W3</accession>
<reference evidence="3 4" key="1">
    <citation type="submission" date="2018-02" db="EMBL/GenBank/DDBJ databases">
        <title>Draft genome sequence of bacterial isolates from marine environment.</title>
        <authorList>
            <person name="Singh S.K."/>
            <person name="Hill R."/>
            <person name="Major S."/>
            <person name="Cai H."/>
            <person name="Li Y."/>
        </authorList>
    </citation>
    <scope>NUCLEOTIDE SEQUENCE [LARGE SCALE GENOMIC DNA]</scope>
    <source>
        <strain evidence="3 4">IMET F</strain>
    </source>
</reference>
<dbReference type="InterPro" id="IPR003346">
    <property type="entry name" value="Transposase_20"/>
</dbReference>
<feature type="domain" description="Transposase IS116/IS110/IS902 C-terminal" evidence="2">
    <location>
        <begin position="207"/>
        <end position="291"/>
    </location>
</feature>
<dbReference type="NCBIfam" id="NF033542">
    <property type="entry name" value="transpos_IS110"/>
    <property type="match status" value="1"/>
</dbReference>
<dbReference type="GO" id="GO:0003677">
    <property type="term" value="F:DNA binding"/>
    <property type="evidence" value="ECO:0007669"/>
    <property type="project" value="InterPro"/>
</dbReference>
<evidence type="ECO:0000259" key="2">
    <source>
        <dbReference type="Pfam" id="PF02371"/>
    </source>
</evidence>
<sequence length="332" mass="38306">MNKFKHFVGIDISKEYFDAVLFFSPFGSAIHQQFVNDLKGVKSFQKWLKSEKVSLEETLICMEHTGMYGKILSKVLIASNFNLWIEMSFRILRSIGVQRGKNDKIDAERIARYAEKNQEKALLYKAPKKSLEKIRALLALREKMVVFKASLLRNVKEMKIFDLEISKTNNSYQKATVKALDADIKKIEKQLEVYISEDSNLEKIYTQITSVPGVGNITALLLICFTNEFTLFNTPRELACYCGVVPFEYTSGKSVRAKPKVHFMANKKLKKQLHMCALSSITHHSEMRAYFNRKVQEGKNKMLVLNNVRNKIVHRICACVRQNRLYEVKNVA</sequence>
<dbReference type="Proteomes" id="UP000238565">
    <property type="component" value="Unassembled WGS sequence"/>
</dbReference>
<proteinExistence type="predicted"/>
<evidence type="ECO:0000313" key="3">
    <source>
        <dbReference type="EMBL" id="PPZ93014.1"/>
    </source>
</evidence>
<dbReference type="PANTHER" id="PTHR33055">
    <property type="entry name" value="TRANSPOSASE FOR INSERTION SEQUENCE ELEMENT IS1111A"/>
    <property type="match status" value="1"/>
</dbReference>
<comment type="caution">
    <text evidence="3">The sequence shown here is derived from an EMBL/GenBank/DDBJ whole genome shotgun (WGS) entry which is preliminary data.</text>
</comment>
<dbReference type="InterPro" id="IPR002525">
    <property type="entry name" value="Transp_IS110-like_N"/>
</dbReference>
<dbReference type="Pfam" id="PF01548">
    <property type="entry name" value="DEDD_Tnp_IS110"/>
    <property type="match status" value="1"/>
</dbReference>
<dbReference type="AlphaFoldDB" id="A0A2S7I8W3"/>
<evidence type="ECO:0000313" key="4">
    <source>
        <dbReference type="Proteomes" id="UP000238565"/>
    </source>
</evidence>
<protein>
    <submittedName>
        <fullName evidence="3">IS110 family transposase</fullName>
    </submittedName>
</protein>